<evidence type="ECO:0000313" key="3">
    <source>
        <dbReference type="Proteomes" id="UP000248790"/>
    </source>
</evidence>
<accession>A0A327X206</accession>
<dbReference type="Pfam" id="PF12867">
    <property type="entry name" value="DinB_2"/>
    <property type="match status" value="1"/>
</dbReference>
<protein>
    <submittedName>
        <fullName evidence="2">DinB family protein</fullName>
    </submittedName>
</protein>
<dbReference type="SUPFAM" id="SSF109854">
    <property type="entry name" value="DinB/YfiT-like putative metalloenzymes"/>
    <property type="match status" value="1"/>
</dbReference>
<dbReference type="Gene3D" id="1.20.120.450">
    <property type="entry name" value="dinb family like domain"/>
    <property type="match status" value="1"/>
</dbReference>
<proteinExistence type="predicted"/>
<gene>
    <name evidence="2" type="ORF">LX87_02108</name>
</gene>
<dbReference type="AlphaFoldDB" id="A0A327X206"/>
<dbReference type="OrthoDB" id="9793216at2"/>
<organism evidence="2 3">
    <name type="scientific">Larkinella arboricola</name>
    <dbReference type="NCBI Taxonomy" id="643671"/>
    <lineage>
        <taxon>Bacteria</taxon>
        <taxon>Pseudomonadati</taxon>
        <taxon>Bacteroidota</taxon>
        <taxon>Cytophagia</taxon>
        <taxon>Cytophagales</taxon>
        <taxon>Spirosomataceae</taxon>
        <taxon>Larkinella</taxon>
    </lineage>
</organism>
<dbReference type="EMBL" id="QLMC01000002">
    <property type="protein sequence ID" value="RAK00406.1"/>
    <property type="molecule type" value="Genomic_DNA"/>
</dbReference>
<dbReference type="InterPro" id="IPR024775">
    <property type="entry name" value="DinB-like"/>
</dbReference>
<reference evidence="2 3" key="1">
    <citation type="submission" date="2018-06" db="EMBL/GenBank/DDBJ databases">
        <title>Genomic Encyclopedia of Archaeal and Bacterial Type Strains, Phase II (KMG-II): from individual species to whole genera.</title>
        <authorList>
            <person name="Goeker M."/>
        </authorList>
    </citation>
    <scope>NUCLEOTIDE SEQUENCE [LARGE SCALE GENOMIC DNA]</scope>
    <source>
        <strain evidence="2 3">DSM 21851</strain>
    </source>
</reference>
<comment type="caution">
    <text evidence="2">The sequence shown here is derived from an EMBL/GenBank/DDBJ whole genome shotgun (WGS) entry which is preliminary data.</text>
</comment>
<evidence type="ECO:0000259" key="1">
    <source>
        <dbReference type="Pfam" id="PF12867"/>
    </source>
</evidence>
<evidence type="ECO:0000313" key="2">
    <source>
        <dbReference type="EMBL" id="RAK00406.1"/>
    </source>
</evidence>
<feature type="domain" description="DinB-like" evidence="1">
    <location>
        <begin position="23"/>
        <end position="159"/>
    </location>
</feature>
<dbReference type="Proteomes" id="UP000248790">
    <property type="component" value="Unassembled WGS sequence"/>
</dbReference>
<name>A0A327X206_LARAB</name>
<keyword evidence="3" id="KW-1185">Reference proteome</keyword>
<dbReference type="InterPro" id="IPR034660">
    <property type="entry name" value="DinB/YfiT-like"/>
</dbReference>
<sequence length="163" mass="19237">MTPTKKYGYEDLHLPYADSIQQLRTYIDELPERFGLFSADELTARKPGKWSRKEILGHLIDSGLNNLKRFTDAQFMPTPFVVQRYDMNQSVLHNRYQDLPVDHLLTYWQSLNRQIVYVTEAIPETVLQNPVRPPDTAETVPLSWLIIDYVAHMTHHFKQFEFK</sequence>
<dbReference type="RefSeq" id="WP_111628150.1">
    <property type="nucleotide sequence ID" value="NZ_QLMC01000002.1"/>
</dbReference>